<reference evidence="1" key="1">
    <citation type="journal article" date="2023" name="Mol. Phylogenet. Evol.">
        <title>Genome-scale phylogeny and comparative genomics of the fungal order Sordariales.</title>
        <authorList>
            <person name="Hensen N."/>
            <person name="Bonometti L."/>
            <person name="Westerberg I."/>
            <person name="Brannstrom I.O."/>
            <person name="Guillou S."/>
            <person name="Cros-Aarteil S."/>
            <person name="Calhoun S."/>
            <person name="Haridas S."/>
            <person name="Kuo A."/>
            <person name="Mondo S."/>
            <person name="Pangilinan J."/>
            <person name="Riley R."/>
            <person name="LaButti K."/>
            <person name="Andreopoulos B."/>
            <person name="Lipzen A."/>
            <person name="Chen C."/>
            <person name="Yan M."/>
            <person name="Daum C."/>
            <person name="Ng V."/>
            <person name="Clum A."/>
            <person name="Steindorff A."/>
            <person name="Ohm R.A."/>
            <person name="Martin F."/>
            <person name="Silar P."/>
            <person name="Natvig D.O."/>
            <person name="Lalanne C."/>
            <person name="Gautier V."/>
            <person name="Ament-Velasquez S.L."/>
            <person name="Kruys A."/>
            <person name="Hutchinson M.I."/>
            <person name="Powell A.J."/>
            <person name="Barry K."/>
            <person name="Miller A.N."/>
            <person name="Grigoriev I.V."/>
            <person name="Debuchy R."/>
            <person name="Gladieux P."/>
            <person name="Hiltunen Thoren M."/>
            <person name="Johannesson H."/>
        </authorList>
    </citation>
    <scope>NUCLEOTIDE SEQUENCE</scope>
    <source>
        <strain evidence="1">CBS 731.68</strain>
    </source>
</reference>
<comment type="caution">
    <text evidence="1">The sequence shown here is derived from an EMBL/GenBank/DDBJ whole genome shotgun (WGS) entry which is preliminary data.</text>
</comment>
<gene>
    <name evidence="1" type="ORF">N657DRAFT_649392</name>
</gene>
<accession>A0AAN6TSS6</accession>
<dbReference type="AlphaFoldDB" id="A0AAN6TSS6"/>
<organism evidence="1 2">
    <name type="scientific">Parathielavia appendiculata</name>
    <dbReference type="NCBI Taxonomy" id="2587402"/>
    <lineage>
        <taxon>Eukaryota</taxon>
        <taxon>Fungi</taxon>
        <taxon>Dikarya</taxon>
        <taxon>Ascomycota</taxon>
        <taxon>Pezizomycotina</taxon>
        <taxon>Sordariomycetes</taxon>
        <taxon>Sordariomycetidae</taxon>
        <taxon>Sordariales</taxon>
        <taxon>Chaetomiaceae</taxon>
        <taxon>Parathielavia</taxon>
    </lineage>
</organism>
<evidence type="ECO:0000313" key="2">
    <source>
        <dbReference type="Proteomes" id="UP001302602"/>
    </source>
</evidence>
<evidence type="ECO:0000313" key="1">
    <source>
        <dbReference type="EMBL" id="KAK4120058.1"/>
    </source>
</evidence>
<dbReference type="RefSeq" id="XP_062643830.1">
    <property type="nucleotide sequence ID" value="XM_062793712.1"/>
</dbReference>
<dbReference type="EMBL" id="MU853241">
    <property type="protein sequence ID" value="KAK4120058.1"/>
    <property type="molecule type" value="Genomic_DNA"/>
</dbReference>
<dbReference type="Proteomes" id="UP001302602">
    <property type="component" value="Unassembled WGS sequence"/>
</dbReference>
<proteinExistence type="predicted"/>
<reference evidence="1" key="2">
    <citation type="submission" date="2023-05" db="EMBL/GenBank/DDBJ databases">
        <authorList>
            <consortium name="Lawrence Berkeley National Laboratory"/>
            <person name="Steindorff A."/>
            <person name="Hensen N."/>
            <person name="Bonometti L."/>
            <person name="Westerberg I."/>
            <person name="Brannstrom I.O."/>
            <person name="Guillou S."/>
            <person name="Cros-Aarteil S."/>
            <person name="Calhoun S."/>
            <person name="Haridas S."/>
            <person name="Kuo A."/>
            <person name="Mondo S."/>
            <person name="Pangilinan J."/>
            <person name="Riley R."/>
            <person name="Labutti K."/>
            <person name="Andreopoulos B."/>
            <person name="Lipzen A."/>
            <person name="Chen C."/>
            <person name="Yanf M."/>
            <person name="Daum C."/>
            <person name="Ng V."/>
            <person name="Clum A."/>
            <person name="Ohm R."/>
            <person name="Martin F."/>
            <person name="Silar P."/>
            <person name="Natvig D."/>
            <person name="Lalanne C."/>
            <person name="Gautier V."/>
            <person name="Ament-Velasquez S.L."/>
            <person name="Kruys A."/>
            <person name="Hutchinson M.I."/>
            <person name="Powell A.J."/>
            <person name="Barry K."/>
            <person name="Miller A.N."/>
            <person name="Grigoriev I.V."/>
            <person name="Debuchy R."/>
            <person name="Gladieux P."/>
            <person name="Thoren M.H."/>
            <person name="Johannesson H."/>
        </authorList>
    </citation>
    <scope>NUCLEOTIDE SEQUENCE</scope>
    <source>
        <strain evidence="1">CBS 731.68</strain>
    </source>
</reference>
<protein>
    <submittedName>
        <fullName evidence="1">Uncharacterized protein</fullName>
    </submittedName>
</protein>
<dbReference type="GeneID" id="87830481"/>
<name>A0AAN6TSS6_9PEZI</name>
<sequence length="114" mass="12809">MSLTKVRTFDQKMAFIPQVIVIILIRRYSSIRREGPSSTGASPTYARPLRRPLQQEYTVSSVICAILTRWFGTTPRTSTTLKIGLVSRPMCERAGKSISFPSTVPVETRPPNRP</sequence>
<keyword evidence="2" id="KW-1185">Reference proteome</keyword>